<sequence length="258" mass="29056">MPIPGTSKTITLANRSRVSSPGMVDVRWTFANESKSHQLSCWVIPDCFNDLILGSQFLQATRTFTSVFKSRVKQIIQPRRLRIGLIGESSQYLSGYFDPWYTVALADTGSDVMAVSSEFAQSRKLPIDSGPEGKVQIELPDGSVLWTRGVVRGIPWAIGDQDNAKLNCDFYVIEGLVEDVILSKHYLFSLDVFSRYSQCFLESELADNPSLCGIRFVEDNVWDPKTLEREFLADSELFPQGAAERFEVLCILFEIYAK</sequence>
<name>A0A8H6ILP9_9PEZI</name>
<protein>
    <submittedName>
        <fullName evidence="1">Uncharacterized protein</fullName>
    </submittedName>
</protein>
<comment type="caution">
    <text evidence="1">The sequence shown here is derived from an EMBL/GenBank/DDBJ whole genome shotgun (WGS) entry which is preliminary data.</text>
</comment>
<dbReference type="InterPro" id="IPR021109">
    <property type="entry name" value="Peptidase_aspartic_dom_sf"/>
</dbReference>
<evidence type="ECO:0000313" key="1">
    <source>
        <dbReference type="EMBL" id="KAF6782267.1"/>
    </source>
</evidence>
<proteinExistence type="predicted"/>
<dbReference type="Gene3D" id="2.40.70.10">
    <property type="entry name" value="Acid Proteases"/>
    <property type="match status" value="1"/>
</dbReference>
<accession>A0A8H6ILP9</accession>
<gene>
    <name evidence="1" type="ORF">CSOJ01_16017</name>
</gene>
<keyword evidence="2" id="KW-1185">Reference proteome</keyword>
<dbReference type="EMBL" id="WIGN01000925">
    <property type="protein sequence ID" value="KAF6782267.1"/>
    <property type="molecule type" value="Genomic_DNA"/>
</dbReference>
<organism evidence="1 2">
    <name type="scientific">Colletotrichum sojae</name>
    <dbReference type="NCBI Taxonomy" id="2175907"/>
    <lineage>
        <taxon>Eukaryota</taxon>
        <taxon>Fungi</taxon>
        <taxon>Dikarya</taxon>
        <taxon>Ascomycota</taxon>
        <taxon>Pezizomycotina</taxon>
        <taxon>Sordariomycetes</taxon>
        <taxon>Hypocreomycetidae</taxon>
        <taxon>Glomerellales</taxon>
        <taxon>Glomerellaceae</taxon>
        <taxon>Colletotrichum</taxon>
        <taxon>Colletotrichum orchidearum species complex</taxon>
    </lineage>
</organism>
<dbReference type="CDD" id="cd00303">
    <property type="entry name" value="retropepsin_like"/>
    <property type="match status" value="1"/>
</dbReference>
<dbReference type="AlphaFoldDB" id="A0A8H6ILP9"/>
<reference evidence="1 2" key="1">
    <citation type="journal article" date="2020" name="Phytopathology">
        <title>Genome Sequence Resources of Colletotrichum truncatum, C. plurivorum, C. musicola, and C. sojae: Four Species Pathogenic to Soybean (Glycine max).</title>
        <authorList>
            <person name="Rogerio F."/>
            <person name="Boufleur T.R."/>
            <person name="Ciampi-Guillardi M."/>
            <person name="Sukno S.A."/>
            <person name="Thon M.R."/>
            <person name="Massola Junior N.S."/>
            <person name="Baroncelli R."/>
        </authorList>
    </citation>
    <scope>NUCLEOTIDE SEQUENCE [LARGE SCALE GENOMIC DNA]</scope>
    <source>
        <strain evidence="1 2">LFN0009</strain>
    </source>
</reference>
<evidence type="ECO:0000313" key="2">
    <source>
        <dbReference type="Proteomes" id="UP000652219"/>
    </source>
</evidence>
<dbReference type="Proteomes" id="UP000652219">
    <property type="component" value="Unassembled WGS sequence"/>
</dbReference>